<dbReference type="InterPro" id="IPR029058">
    <property type="entry name" value="AB_hydrolase_fold"/>
</dbReference>
<comment type="caution">
    <text evidence="2">The sequence shown here is derived from an EMBL/GenBank/DDBJ whole genome shotgun (WGS) entry which is preliminary data.</text>
</comment>
<name>A0A420Y8E9_9PEZI</name>
<evidence type="ECO:0000313" key="3">
    <source>
        <dbReference type="Proteomes" id="UP000275385"/>
    </source>
</evidence>
<dbReference type="PANTHER" id="PTHR33428:SF14">
    <property type="entry name" value="CARBOXYLESTERASE TYPE B DOMAIN-CONTAINING PROTEIN"/>
    <property type="match status" value="1"/>
</dbReference>
<protein>
    <recommendedName>
        <fullName evidence="1">AB hydrolase-1 domain-containing protein</fullName>
    </recommendedName>
</protein>
<gene>
    <name evidence="2" type="ORF">DL546_007347</name>
</gene>
<dbReference type="Proteomes" id="UP000275385">
    <property type="component" value="Unassembled WGS sequence"/>
</dbReference>
<dbReference type="STRING" id="177199.A0A420Y8E9"/>
<evidence type="ECO:0000313" key="2">
    <source>
        <dbReference type="EMBL" id="RKU44087.1"/>
    </source>
</evidence>
<feature type="domain" description="AB hydrolase-1" evidence="1">
    <location>
        <begin position="57"/>
        <end position="314"/>
    </location>
</feature>
<dbReference type="Gene3D" id="3.40.50.1820">
    <property type="entry name" value="alpha/beta hydrolase"/>
    <property type="match status" value="1"/>
</dbReference>
<accession>A0A420Y8E9</accession>
<dbReference type="AlphaFoldDB" id="A0A420Y8E9"/>
<organism evidence="2 3">
    <name type="scientific">Coniochaeta pulveracea</name>
    <dbReference type="NCBI Taxonomy" id="177199"/>
    <lineage>
        <taxon>Eukaryota</taxon>
        <taxon>Fungi</taxon>
        <taxon>Dikarya</taxon>
        <taxon>Ascomycota</taxon>
        <taxon>Pezizomycotina</taxon>
        <taxon>Sordariomycetes</taxon>
        <taxon>Sordariomycetidae</taxon>
        <taxon>Coniochaetales</taxon>
        <taxon>Coniochaetaceae</taxon>
        <taxon>Coniochaeta</taxon>
    </lineage>
</organism>
<dbReference type="Pfam" id="PF12697">
    <property type="entry name" value="Abhydrolase_6"/>
    <property type="match status" value="1"/>
</dbReference>
<dbReference type="SUPFAM" id="SSF53474">
    <property type="entry name" value="alpha/beta-Hydrolases"/>
    <property type="match status" value="1"/>
</dbReference>
<evidence type="ECO:0000259" key="1">
    <source>
        <dbReference type="Pfam" id="PF12697"/>
    </source>
</evidence>
<dbReference type="OrthoDB" id="2363873at2759"/>
<reference evidence="2 3" key="1">
    <citation type="submission" date="2018-08" db="EMBL/GenBank/DDBJ databases">
        <title>Draft genome of the lignicolous fungus Coniochaeta pulveracea.</title>
        <authorList>
            <person name="Borstlap C.J."/>
            <person name="De Witt R.N."/>
            <person name="Botha A."/>
            <person name="Volschenk H."/>
        </authorList>
    </citation>
    <scope>NUCLEOTIDE SEQUENCE [LARGE SCALE GENOMIC DNA]</scope>
    <source>
        <strain evidence="2 3">CAB683</strain>
    </source>
</reference>
<keyword evidence="3" id="KW-1185">Reference proteome</keyword>
<proteinExistence type="predicted"/>
<dbReference type="EMBL" id="QVQW01000035">
    <property type="protein sequence ID" value="RKU44087.1"/>
    <property type="molecule type" value="Genomic_DNA"/>
</dbReference>
<dbReference type="PANTHER" id="PTHR33428">
    <property type="entry name" value="CHLOROPHYLLASE-2, CHLOROPLASTIC"/>
    <property type="match status" value="1"/>
</dbReference>
<dbReference type="InterPro" id="IPR000073">
    <property type="entry name" value="AB_hydrolase_1"/>
</dbReference>
<sequence>MRSHNHAEIGAAANIPATSPGQVLSVSPVILPSPDRDVNLELRVTIPSTGDGPLPIVLLSHGHGPSHHLSSLEGYAPLAEFLASQGFAVLQPTHLSSRSLGIAMTGDNIRHLFLESRAADMTQILNRLDEIEASLPVLGRGRLDRSKVAVVGHSLGGLTASLLLGATNADPRDGVTTNLVDERITAGVLLGAPGTGGEALSKTGAERLPFHNVDFSDMRTPALVVWGENDGSEMLTTRGAEWHEEPYALSPGPKVSFMVKGAKHGFGGISGWDAAECADESPERLAAVSRMVAAYLKTRLVDGDDTWDRACAALAENEALGRVESK</sequence>